<keyword evidence="4" id="KW-1185">Reference proteome</keyword>
<dbReference type="Proteomes" id="UP000070409">
    <property type="component" value="Unassembled WGS sequence"/>
</dbReference>
<evidence type="ECO:0000256" key="1">
    <source>
        <dbReference type="ARBA" id="ARBA00006817"/>
    </source>
</evidence>
<dbReference type="CDD" id="cd08899">
    <property type="entry name" value="SRPBCC_CalC_Aha1-like_6"/>
    <property type="match status" value="1"/>
</dbReference>
<feature type="domain" description="Activator of Hsp90 ATPase homologue 1/2-like C-terminal" evidence="2">
    <location>
        <begin position="43"/>
        <end position="153"/>
    </location>
</feature>
<dbReference type="SUPFAM" id="SSF55961">
    <property type="entry name" value="Bet v1-like"/>
    <property type="match status" value="1"/>
</dbReference>
<evidence type="ECO:0000313" key="3">
    <source>
        <dbReference type="EMBL" id="KXP00134.1"/>
    </source>
</evidence>
<dbReference type="EMBL" id="LSRE01000008">
    <property type="protein sequence ID" value="KXP00134.1"/>
    <property type="molecule type" value="Genomic_DNA"/>
</dbReference>
<dbReference type="Pfam" id="PF08327">
    <property type="entry name" value="AHSA1"/>
    <property type="match status" value="1"/>
</dbReference>
<comment type="similarity">
    <text evidence="1">Belongs to the AHA1 family.</text>
</comment>
<accession>A0A137ZPN5</accession>
<evidence type="ECO:0000313" key="4">
    <source>
        <dbReference type="Proteomes" id="UP000070409"/>
    </source>
</evidence>
<dbReference type="InterPro" id="IPR013538">
    <property type="entry name" value="ASHA1/2-like_C"/>
</dbReference>
<gene>
    <name evidence="3" type="ORF">AXK61_16240</name>
</gene>
<reference evidence="3 4" key="1">
    <citation type="submission" date="2016-02" db="EMBL/GenBank/DDBJ databases">
        <authorList>
            <person name="Teng J.L."/>
            <person name="Tang Y."/>
            <person name="Huang Y."/>
            <person name="Guo F."/>
            <person name="Wei W."/>
            <person name="Chen J.H."/>
            <person name="Wong S.Y."/>
            <person name="Lau S.K."/>
            <person name="Woo P.C."/>
        </authorList>
    </citation>
    <scope>NUCLEOTIDE SEQUENCE [LARGE SCALE GENOMIC DNA]</scope>
    <source>
        <strain evidence="3 4">JCM 13375</strain>
    </source>
</reference>
<dbReference type="Gene3D" id="3.30.530.20">
    <property type="match status" value="1"/>
</dbReference>
<protein>
    <submittedName>
        <fullName evidence="3">Polyketide cyclase</fullName>
    </submittedName>
</protein>
<proteinExistence type="inferred from homology"/>
<evidence type="ECO:0000259" key="2">
    <source>
        <dbReference type="Pfam" id="PF08327"/>
    </source>
</evidence>
<dbReference type="InterPro" id="IPR023393">
    <property type="entry name" value="START-like_dom_sf"/>
</dbReference>
<dbReference type="RefSeq" id="WP_068744247.1">
    <property type="nucleotide sequence ID" value="NZ_LSRE01000008.1"/>
</dbReference>
<name>A0A137ZPN5_9ACTN</name>
<comment type="caution">
    <text evidence="3">The sequence shown here is derived from an EMBL/GenBank/DDBJ whole genome shotgun (WGS) entry which is preliminary data.</text>
</comment>
<sequence>MTYDIDDLATAQPAAVARRAEVRDSGEGEVFVSASLSQTYPTDVADLWDAVTSAERLPRWFAPVHGELVLGGRFQVEGNAAGTVLECDAPHRYLISWEIMGGSSQVEVTVEADGDGARLTLTHSGENAREFYEQFGPGATGVGWDLAFLGLNALITTGQDRPEDAEAFFATPAAKSLIAESATSWAAATESAGVPADLARAQGERTAAFFSGE</sequence>
<organism evidence="3 4">
    <name type="scientific">Tsukamurella pseudospumae</name>
    <dbReference type="NCBI Taxonomy" id="239498"/>
    <lineage>
        <taxon>Bacteria</taxon>
        <taxon>Bacillati</taxon>
        <taxon>Actinomycetota</taxon>
        <taxon>Actinomycetes</taxon>
        <taxon>Mycobacteriales</taxon>
        <taxon>Tsukamurellaceae</taxon>
        <taxon>Tsukamurella</taxon>
    </lineage>
</organism>